<dbReference type="GO" id="GO:0032040">
    <property type="term" value="C:small-subunit processome"/>
    <property type="evidence" value="ECO:0007669"/>
    <property type="project" value="InterPro"/>
</dbReference>
<keyword evidence="2" id="KW-0597">Phosphoprotein</keyword>
<feature type="compositionally biased region" description="Low complexity" evidence="4">
    <location>
        <begin position="74"/>
        <end position="83"/>
    </location>
</feature>
<dbReference type="PANTHER" id="PTHR14150">
    <property type="entry name" value="U3 SMALL NUCLEOLAR RNA-ASSOCIATED PROTEIN 14"/>
    <property type="match status" value="1"/>
</dbReference>
<dbReference type="AlphaFoldDB" id="A0A7S1VBE3"/>
<evidence type="ECO:0000256" key="3">
    <source>
        <dbReference type="ARBA" id="ARBA00023242"/>
    </source>
</evidence>
<comment type="subcellular location">
    <subcellularLocation>
        <location evidence="1">Nucleus</location>
        <location evidence="1">Nucleolus</location>
    </subcellularLocation>
</comment>
<feature type="compositionally biased region" description="Basic and acidic residues" evidence="4">
    <location>
        <begin position="51"/>
        <end position="60"/>
    </location>
</feature>
<dbReference type="PANTHER" id="PTHR14150:SF12">
    <property type="entry name" value="U3 SMALL NUCLEOLAR RNA-ASSOCIATED PROTEIN 14 HOMOLOG A"/>
    <property type="match status" value="1"/>
</dbReference>
<organism evidence="5">
    <name type="scientific">Sexangularia sp. CB-2014</name>
    <dbReference type="NCBI Taxonomy" id="1486929"/>
    <lineage>
        <taxon>Eukaryota</taxon>
        <taxon>Amoebozoa</taxon>
        <taxon>Tubulinea</taxon>
        <taxon>Elardia</taxon>
        <taxon>Arcellinida</taxon>
        <taxon>Arcellinida incertae sedis</taxon>
        <taxon>Sexangularia</taxon>
    </lineage>
</organism>
<dbReference type="GO" id="GO:0006364">
    <property type="term" value="P:rRNA processing"/>
    <property type="evidence" value="ECO:0007669"/>
    <property type="project" value="InterPro"/>
</dbReference>
<dbReference type="EMBL" id="HBGL01006159">
    <property type="protein sequence ID" value="CAD9294175.1"/>
    <property type="molecule type" value="Transcribed_RNA"/>
</dbReference>
<evidence type="ECO:0000256" key="1">
    <source>
        <dbReference type="ARBA" id="ARBA00004604"/>
    </source>
</evidence>
<dbReference type="InterPro" id="IPR006709">
    <property type="entry name" value="SSU_processome_Utp14"/>
</dbReference>
<feature type="region of interest" description="Disordered" evidence="4">
    <location>
        <begin position="287"/>
        <end position="307"/>
    </location>
</feature>
<evidence type="ECO:0000256" key="4">
    <source>
        <dbReference type="SAM" id="MobiDB-lite"/>
    </source>
</evidence>
<name>A0A7S1VBE3_9EUKA</name>
<feature type="region of interest" description="Disordered" evidence="4">
    <location>
        <begin position="153"/>
        <end position="194"/>
    </location>
</feature>
<accession>A0A7S1VBE3</accession>
<keyword evidence="3" id="KW-0539">Nucleus</keyword>
<reference evidence="5" key="1">
    <citation type="submission" date="2021-01" db="EMBL/GenBank/DDBJ databases">
        <authorList>
            <person name="Corre E."/>
            <person name="Pelletier E."/>
            <person name="Niang G."/>
            <person name="Scheremetjew M."/>
            <person name="Finn R."/>
            <person name="Kale V."/>
            <person name="Holt S."/>
            <person name="Cochrane G."/>
            <person name="Meng A."/>
            <person name="Brown T."/>
            <person name="Cohen L."/>
        </authorList>
    </citation>
    <scope>NUCLEOTIDE SEQUENCE</scope>
    <source>
        <strain evidence="5">ATCC 50979</strain>
    </source>
</reference>
<dbReference type="Pfam" id="PF04615">
    <property type="entry name" value="Utp14"/>
    <property type="match status" value="1"/>
</dbReference>
<feature type="region of interest" description="Disordered" evidence="4">
    <location>
        <begin position="1"/>
        <end position="91"/>
    </location>
</feature>
<gene>
    <name evidence="5" type="ORF">SSP0437_LOCUS4738</name>
</gene>
<sequence>MQARGAARVQRGVDDDERAGDASESEPLVTLDNVPTANPWLLPTGDDDDEGRDRTDRRAPAEGASRRARKLARRAGATAEPAADGSTAQDAATIRVSPATALLLPSESKSGTRFASSSGKSSQAALIEAAFGTATDNVADFAAEKAALIAAAAEKDMDDDPETRAPVRGWGEWAGDAGEAKRMARRSRTRERQRASAVARAAARRADAGASHLILGESLAPAQVDRYTVGELPRGYKSKKDFARRFARPIGRQYVTETKYQELVAPTTRVRPGAILEPLTPTVLAAHKQAKGGGEVVQSSTKKKRKR</sequence>
<protein>
    <submittedName>
        <fullName evidence="5">Uncharacterized protein</fullName>
    </submittedName>
</protein>
<evidence type="ECO:0000256" key="2">
    <source>
        <dbReference type="ARBA" id="ARBA00022553"/>
    </source>
</evidence>
<proteinExistence type="predicted"/>
<evidence type="ECO:0000313" key="5">
    <source>
        <dbReference type="EMBL" id="CAD9294175.1"/>
    </source>
</evidence>